<evidence type="ECO:0000313" key="1">
    <source>
        <dbReference type="EMBL" id="KAG5625633.1"/>
    </source>
</evidence>
<sequence length="60" mass="6906">MGTLSNFFIRLTIRPMKRGPNESVVDNRLHSNFLGVFIEHKGKTRKMKDFVKLTAWSPAS</sequence>
<evidence type="ECO:0000313" key="2">
    <source>
        <dbReference type="Proteomes" id="UP000824120"/>
    </source>
</evidence>
<reference evidence="1 2" key="1">
    <citation type="submission" date="2020-09" db="EMBL/GenBank/DDBJ databases">
        <title>De no assembly of potato wild relative species, Solanum commersonii.</title>
        <authorList>
            <person name="Cho K."/>
        </authorList>
    </citation>
    <scope>NUCLEOTIDE SEQUENCE [LARGE SCALE GENOMIC DNA]</scope>
    <source>
        <strain evidence="1">LZ3.2</strain>
        <tissue evidence="1">Leaf</tissue>
    </source>
</reference>
<protein>
    <submittedName>
        <fullName evidence="1">Uncharacterized protein</fullName>
    </submittedName>
</protein>
<dbReference type="AlphaFoldDB" id="A0A9J6AMM2"/>
<gene>
    <name evidence="1" type="ORF">H5410_010851</name>
</gene>
<comment type="caution">
    <text evidence="1">The sequence shown here is derived from an EMBL/GenBank/DDBJ whole genome shotgun (WGS) entry which is preliminary data.</text>
</comment>
<proteinExistence type="predicted"/>
<dbReference type="Proteomes" id="UP000824120">
    <property type="component" value="Chromosome 2"/>
</dbReference>
<name>A0A9J6AMM2_SOLCO</name>
<organism evidence="1 2">
    <name type="scientific">Solanum commersonii</name>
    <name type="common">Commerson's wild potato</name>
    <name type="synonym">Commerson's nightshade</name>
    <dbReference type="NCBI Taxonomy" id="4109"/>
    <lineage>
        <taxon>Eukaryota</taxon>
        <taxon>Viridiplantae</taxon>
        <taxon>Streptophyta</taxon>
        <taxon>Embryophyta</taxon>
        <taxon>Tracheophyta</taxon>
        <taxon>Spermatophyta</taxon>
        <taxon>Magnoliopsida</taxon>
        <taxon>eudicotyledons</taxon>
        <taxon>Gunneridae</taxon>
        <taxon>Pentapetalae</taxon>
        <taxon>asterids</taxon>
        <taxon>lamiids</taxon>
        <taxon>Solanales</taxon>
        <taxon>Solanaceae</taxon>
        <taxon>Solanoideae</taxon>
        <taxon>Solaneae</taxon>
        <taxon>Solanum</taxon>
    </lineage>
</organism>
<keyword evidence="2" id="KW-1185">Reference proteome</keyword>
<dbReference type="EMBL" id="JACXVP010000002">
    <property type="protein sequence ID" value="KAG5625633.1"/>
    <property type="molecule type" value="Genomic_DNA"/>
</dbReference>
<accession>A0A9J6AMM2</accession>